<dbReference type="STRING" id="946677.SAMN05444484_105310"/>
<dbReference type="AlphaFoldDB" id="A0A1M7I7Z4"/>
<dbReference type="OrthoDB" id="1243577at2"/>
<dbReference type="RefSeq" id="WP_143155051.1">
    <property type="nucleotide sequence ID" value="NZ_FRBT01000005.1"/>
</dbReference>
<evidence type="ECO:0000313" key="1">
    <source>
        <dbReference type="EMBL" id="SHM36768.1"/>
    </source>
</evidence>
<proteinExistence type="predicted"/>
<evidence type="ECO:0000313" key="2">
    <source>
        <dbReference type="Proteomes" id="UP000184028"/>
    </source>
</evidence>
<keyword evidence="2" id="KW-1185">Reference proteome</keyword>
<reference evidence="2" key="1">
    <citation type="submission" date="2016-11" db="EMBL/GenBank/DDBJ databases">
        <authorList>
            <person name="Varghese N."/>
            <person name="Submissions S."/>
        </authorList>
    </citation>
    <scope>NUCLEOTIDE SEQUENCE [LARGE SCALE GENOMIC DNA]</scope>
    <source>
        <strain evidence="2">DSM 24724</strain>
    </source>
</reference>
<dbReference type="EMBL" id="FRBT01000005">
    <property type="protein sequence ID" value="SHM36768.1"/>
    <property type="molecule type" value="Genomic_DNA"/>
</dbReference>
<accession>A0A1M7I7Z4</accession>
<dbReference type="Proteomes" id="UP000184028">
    <property type="component" value="Unassembled WGS sequence"/>
</dbReference>
<organism evidence="1 2">
    <name type="scientific">Flavobacterium chilense</name>
    <dbReference type="NCBI Taxonomy" id="946677"/>
    <lineage>
        <taxon>Bacteria</taxon>
        <taxon>Pseudomonadati</taxon>
        <taxon>Bacteroidota</taxon>
        <taxon>Flavobacteriia</taxon>
        <taxon>Flavobacteriales</taxon>
        <taxon>Flavobacteriaceae</taxon>
        <taxon>Flavobacterium</taxon>
    </lineage>
</organism>
<protein>
    <submittedName>
        <fullName evidence="1">Uncharacterized protein</fullName>
    </submittedName>
</protein>
<name>A0A1M7I7Z4_9FLAO</name>
<sequence>MNKTNKKIIVEEKTKDLINKLSSHSLKSVEHYFPIDRFFIEEHHYLEKIQKTDKLEFIFYNLENNSTTYTIQLFICLPELWEKIEYEDLLLLMENFTNSFSFYSLIGFTYKYLEIDLLNEFLLNKNIDTKFKKDCLNYFSKILATFYMDENDLLDFDNNVFGIERKKWDLVRKKIHDNNKFTKSLSISELSLKLTEFEIS</sequence>
<gene>
    <name evidence="1" type="ORF">SAMN05444484_105310</name>
</gene>